<evidence type="ECO:0000313" key="2">
    <source>
        <dbReference type="Proteomes" id="UP001631993"/>
    </source>
</evidence>
<sequence length="133" mass="14224">MNSRSGPPSLAAADETASIVRLYAVTDGRTRARHHLSMHTVLGPGRRPPRGMSEESVRIVELCRQRRRPLVELAGTLGLHVAAVTVLVSDLIDAGAVNVHVPDTPGKERDVQMLQALSAALKRRYSGATAEAG</sequence>
<reference evidence="1 2" key="1">
    <citation type="submission" date="2024-12" db="EMBL/GenBank/DDBJ databases">
        <title>Forecasting of Potato common scab and diversities of Pathogenic streptomyces spp. in china.</title>
        <authorList>
            <person name="Handique U."/>
            <person name="Wu J."/>
        </authorList>
    </citation>
    <scope>NUCLEOTIDE SEQUENCE [LARGE SCALE GENOMIC DNA]</scope>
    <source>
        <strain evidence="1 2">ZRIMU1585</strain>
    </source>
</reference>
<protein>
    <submittedName>
        <fullName evidence="1">DUF742 domain-containing protein</fullName>
    </submittedName>
</protein>
<dbReference type="PANTHER" id="PTHR36221">
    <property type="entry name" value="DUF742 DOMAIN-CONTAINING PROTEIN"/>
    <property type="match status" value="1"/>
</dbReference>
<dbReference type="PANTHER" id="PTHR36221:SF1">
    <property type="entry name" value="DUF742 DOMAIN-CONTAINING PROTEIN"/>
    <property type="match status" value="1"/>
</dbReference>
<dbReference type="InterPro" id="IPR007995">
    <property type="entry name" value="DUF742"/>
</dbReference>
<dbReference type="EMBL" id="JBJVNE010000011">
    <property type="protein sequence ID" value="MFM9649129.1"/>
    <property type="molecule type" value="Genomic_DNA"/>
</dbReference>
<organism evidence="1 2">
    <name type="scientific">Streptomyces galilaeus</name>
    <dbReference type="NCBI Taxonomy" id="33899"/>
    <lineage>
        <taxon>Bacteria</taxon>
        <taxon>Bacillati</taxon>
        <taxon>Actinomycetota</taxon>
        <taxon>Actinomycetes</taxon>
        <taxon>Kitasatosporales</taxon>
        <taxon>Streptomycetaceae</taxon>
        <taxon>Streptomyces</taxon>
    </lineage>
</organism>
<proteinExistence type="predicted"/>
<comment type="caution">
    <text evidence="1">The sequence shown here is derived from an EMBL/GenBank/DDBJ whole genome shotgun (WGS) entry which is preliminary data.</text>
</comment>
<name>A0ABW9IQ82_STRGJ</name>
<dbReference type="RefSeq" id="WP_369277450.1">
    <property type="nucleotide sequence ID" value="NZ_JBJVMW010000011.1"/>
</dbReference>
<dbReference type="Pfam" id="PF05331">
    <property type="entry name" value="DUF742"/>
    <property type="match status" value="1"/>
</dbReference>
<accession>A0ABW9IQ82</accession>
<dbReference type="Proteomes" id="UP001631993">
    <property type="component" value="Unassembled WGS sequence"/>
</dbReference>
<evidence type="ECO:0000313" key="1">
    <source>
        <dbReference type="EMBL" id="MFM9649129.1"/>
    </source>
</evidence>
<gene>
    <name evidence="1" type="ORF">ACKI1S_23655</name>
</gene>
<keyword evidence="2" id="KW-1185">Reference proteome</keyword>